<name>A0A1G9V3W3_9ACTN</name>
<feature type="region of interest" description="Disordered" evidence="1">
    <location>
        <begin position="279"/>
        <end position="302"/>
    </location>
</feature>
<feature type="compositionally biased region" description="Basic and acidic residues" evidence="1">
    <location>
        <begin position="288"/>
        <end position="302"/>
    </location>
</feature>
<dbReference type="Pfam" id="PF17765">
    <property type="entry name" value="MLTR_LBD"/>
    <property type="match status" value="1"/>
</dbReference>
<reference evidence="3 4" key="1">
    <citation type="submission" date="2016-10" db="EMBL/GenBank/DDBJ databases">
        <authorList>
            <person name="de Groot N.N."/>
        </authorList>
    </citation>
    <scope>NUCLEOTIDE SEQUENCE [LARGE SCALE GENOMIC DNA]</scope>
    <source>
        <strain evidence="3 4">CGMCC 4.2022</strain>
    </source>
</reference>
<evidence type="ECO:0000313" key="3">
    <source>
        <dbReference type="EMBL" id="SDM66839.1"/>
    </source>
</evidence>
<organism evidence="3 4">
    <name type="scientific">Actinacidiphila guanduensis</name>
    <dbReference type="NCBI Taxonomy" id="310781"/>
    <lineage>
        <taxon>Bacteria</taxon>
        <taxon>Bacillati</taxon>
        <taxon>Actinomycetota</taxon>
        <taxon>Actinomycetes</taxon>
        <taxon>Kitasatosporales</taxon>
        <taxon>Streptomycetaceae</taxon>
        <taxon>Actinacidiphila</taxon>
    </lineage>
</organism>
<dbReference type="STRING" id="310781.SAMN05216259_101117"/>
<sequence length="302" mass="33253">MPGRPPTVEDMQTPNTLGEFLRARREQVHPQDVGLRAIGQRRTPGLRREEVALLAGISTDYYLRLEQGRDRTPSAQVTAALARALRLDPDQTAYLHGLVRPRPRPGRSRPQQVPAGTRLLVDSLPMPAFVEDRYLDVLAANPVARALSPNLRPGTNRLLAAFLDPGERELFEDWEQATAAAVGQLRAVTGAHADDPRMAALVGELALKSERFRKLWARHDVVRRAGGPARLHHLEVGALELHREKLVVAGTDDQVLVVYHAEPGTPSARALARLATIAAGSADESEESREPVRDPRWHLPPA</sequence>
<gene>
    <name evidence="3" type="ORF">SAMN05216259_101117</name>
</gene>
<dbReference type="CDD" id="cd00093">
    <property type="entry name" value="HTH_XRE"/>
    <property type="match status" value="1"/>
</dbReference>
<feature type="domain" description="HTH cro/C1-type" evidence="2">
    <location>
        <begin position="45"/>
        <end position="92"/>
    </location>
</feature>
<evidence type="ECO:0000313" key="4">
    <source>
        <dbReference type="Proteomes" id="UP000199341"/>
    </source>
</evidence>
<dbReference type="SUPFAM" id="SSF47413">
    <property type="entry name" value="lambda repressor-like DNA-binding domains"/>
    <property type="match status" value="1"/>
</dbReference>
<dbReference type="SMART" id="SM00530">
    <property type="entry name" value="HTH_XRE"/>
    <property type="match status" value="1"/>
</dbReference>
<dbReference type="PANTHER" id="PTHR35010">
    <property type="entry name" value="BLL4672 PROTEIN-RELATED"/>
    <property type="match status" value="1"/>
</dbReference>
<dbReference type="PANTHER" id="PTHR35010:SF2">
    <property type="entry name" value="BLL4672 PROTEIN"/>
    <property type="match status" value="1"/>
</dbReference>
<dbReference type="GO" id="GO:0003677">
    <property type="term" value="F:DNA binding"/>
    <property type="evidence" value="ECO:0007669"/>
    <property type="project" value="InterPro"/>
</dbReference>
<dbReference type="InterPro" id="IPR010982">
    <property type="entry name" value="Lambda_DNA-bd_dom_sf"/>
</dbReference>
<dbReference type="EMBL" id="FNIE01000001">
    <property type="protein sequence ID" value="SDM66839.1"/>
    <property type="molecule type" value="Genomic_DNA"/>
</dbReference>
<protein>
    <submittedName>
        <fullName evidence="3">Helix-turn-helix domain-containing protein</fullName>
    </submittedName>
</protein>
<evidence type="ECO:0000259" key="2">
    <source>
        <dbReference type="PROSITE" id="PS50943"/>
    </source>
</evidence>
<dbReference type="PROSITE" id="PS50943">
    <property type="entry name" value="HTH_CROC1"/>
    <property type="match status" value="1"/>
</dbReference>
<evidence type="ECO:0000256" key="1">
    <source>
        <dbReference type="SAM" id="MobiDB-lite"/>
    </source>
</evidence>
<dbReference type="InterPro" id="IPR001387">
    <property type="entry name" value="Cro/C1-type_HTH"/>
</dbReference>
<dbReference type="InterPro" id="IPR041413">
    <property type="entry name" value="MLTR_LBD"/>
</dbReference>
<dbReference type="Gene3D" id="1.10.260.40">
    <property type="entry name" value="lambda repressor-like DNA-binding domains"/>
    <property type="match status" value="1"/>
</dbReference>
<dbReference type="Proteomes" id="UP000199341">
    <property type="component" value="Unassembled WGS sequence"/>
</dbReference>
<keyword evidence="4" id="KW-1185">Reference proteome</keyword>
<accession>A0A1G9V3W3</accession>
<proteinExistence type="predicted"/>
<dbReference type="Pfam" id="PF13560">
    <property type="entry name" value="HTH_31"/>
    <property type="match status" value="1"/>
</dbReference>
<dbReference type="Gene3D" id="3.30.450.180">
    <property type="match status" value="1"/>
</dbReference>
<dbReference type="AlphaFoldDB" id="A0A1G9V3W3"/>